<dbReference type="EnsemblPlants" id="ORUFI04G03730.2">
    <property type="protein sequence ID" value="ORUFI04G03730.2"/>
    <property type="gene ID" value="ORUFI04G03730"/>
</dbReference>
<protein>
    <submittedName>
        <fullName evidence="2">Uncharacterized protein</fullName>
    </submittedName>
</protein>
<feature type="region of interest" description="Disordered" evidence="1">
    <location>
        <begin position="91"/>
        <end position="113"/>
    </location>
</feature>
<proteinExistence type="predicted"/>
<dbReference type="Gramene" id="ORUFI04G03730.2">
    <property type="protein sequence ID" value="ORUFI04G03730.2"/>
    <property type="gene ID" value="ORUFI04G03730"/>
</dbReference>
<evidence type="ECO:0000256" key="1">
    <source>
        <dbReference type="SAM" id="MobiDB-lite"/>
    </source>
</evidence>
<reference evidence="3" key="1">
    <citation type="submission" date="2013-06" db="EMBL/GenBank/DDBJ databases">
        <authorList>
            <person name="Zhao Q."/>
        </authorList>
    </citation>
    <scope>NUCLEOTIDE SEQUENCE</scope>
    <source>
        <strain evidence="3">cv. W1943</strain>
    </source>
</reference>
<feature type="region of interest" description="Disordered" evidence="1">
    <location>
        <begin position="1"/>
        <end position="22"/>
    </location>
</feature>
<dbReference type="Proteomes" id="UP000008022">
    <property type="component" value="Unassembled WGS sequence"/>
</dbReference>
<evidence type="ECO:0000313" key="3">
    <source>
        <dbReference type="Proteomes" id="UP000008022"/>
    </source>
</evidence>
<evidence type="ECO:0000313" key="2">
    <source>
        <dbReference type="EnsemblPlants" id="ORUFI04G03730.2"/>
    </source>
</evidence>
<accession>A0A0E0P5I4</accession>
<reference evidence="2" key="2">
    <citation type="submission" date="2015-06" db="UniProtKB">
        <authorList>
            <consortium name="EnsemblPlants"/>
        </authorList>
    </citation>
    <scope>IDENTIFICATION</scope>
</reference>
<dbReference type="HOGENOM" id="CLU_2137598_0_0_1"/>
<organism evidence="2 3">
    <name type="scientific">Oryza rufipogon</name>
    <name type="common">Brownbeard rice</name>
    <name type="synonym">Asian wild rice</name>
    <dbReference type="NCBI Taxonomy" id="4529"/>
    <lineage>
        <taxon>Eukaryota</taxon>
        <taxon>Viridiplantae</taxon>
        <taxon>Streptophyta</taxon>
        <taxon>Embryophyta</taxon>
        <taxon>Tracheophyta</taxon>
        <taxon>Spermatophyta</taxon>
        <taxon>Magnoliopsida</taxon>
        <taxon>Liliopsida</taxon>
        <taxon>Poales</taxon>
        <taxon>Poaceae</taxon>
        <taxon>BOP clade</taxon>
        <taxon>Oryzoideae</taxon>
        <taxon>Oryzeae</taxon>
        <taxon>Oryzinae</taxon>
        <taxon>Oryza</taxon>
    </lineage>
</organism>
<keyword evidence="3" id="KW-1185">Reference proteome</keyword>
<name>A0A0E0P5I4_ORYRU</name>
<sequence length="113" mass="12468">MNEDGQTTMMPKRRRSGACSRASSAWLAFRGLARDERGWPDDDDAEAAALRCVVGVACVPVAVMHKTNGSQQRKCSALCGKMGTRKRWRWEHEKDGGDLDSIGNCDGRLSRGR</sequence>
<dbReference type="AlphaFoldDB" id="A0A0E0P5I4"/>